<feature type="region of interest" description="Disordered" evidence="1">
    <location>
        <begin position="66"/>
        <end position="86"/>
    </location>
</feature>
<dbReference type="Proteomes" id="UP000774804">
    <property type="component" value="Unassembled WGS sequence"/>
</dbReference>
<reference evidence="6" key="2">
    <citation type="submission" date="2021-01" db="EMBL/GenBank/DDBJ databases">
        <title>Phytophthora aleatoria, a newly-described species from Pinus radiata is distinct from Phytophthora cactorum isolates based on comparative genomics.</title>
        <authorList>
            <person name="Mcdougal R."/>
            <person name="Panda P."/>
            <person name="Williams N."/>
            <person name="Studholme D.J."/>
        </authorList>
    </citation>
    <scope>NUCLEOTIDE SEQUENCE</scope>
    <source>
        <strain evidence="6">NZFS 3830</strain>
    </source>
</reference>
<name>A0A8T1TUN7_9STRA</name>
<dbReference type="VEuPathDB" id="FungiDB:PC110_g19868"/>
<protein>
    <submittedName>
        <fullName evidence="6">Uncharacterized protein</fullName>
    </submittedName>
</protein>
<sequence>MASTDVVAAMESYLVRLNERRAKDTGGTVEDLILQDMAGRPAMHQVNLKRAGSPERRHGLLPVQVAAGKRRADQESQPATEPPRKMRVEETILERLDAKVEKQESKLQGQETKVQKLEKKLQHQKTQIQDHKSKIQELEDEIKRIQEDKAQKEIEMESLQRANSDLQQQGQEQVDQRKTLSVRFRGLKMTCSDVASSIERVLERLE</sequence>
<comment type="caution">
    <text evidence="6">The sequence shown here is derived from an EMBL/GenBank/DDBJ whole genome shotgun (WGS) entry which is preliminary data.</text>
</comment>
<organism evidence="6 7">
    <name type="scientific">Phytophthora cactorum</name>
    <dbReference type="NCBI Taxonomy" id="29920"/>
    <lineage>
        <taxon>Eukaryota</taxon>
        <taxon>Sar</taxon>
        <taxon>Stramenopiles</taxon>
        <taxon>Oomycota</taxon>
        <taxon>Peronosporomycetes</taxon>
        <taxon>Peronosporales</taxon>
        <taxon>Peronosporaceae</taxon>
        <taxon>Phytophthora</taxon>
    </lineage>
</organism>
<gene>
    <name evidence="6" type="ORF">JG687_00015569</name>
    <name evidence="2" type="ORF">PC115_g13239</name>
    <name evidence="3" type="ORF">PC117_g16048</name>
    <name evidence="4" type="ORF">PC118_g13811</name>
    <name evidence="5" type="ORF">PC129_g12156</name>
</gene>
<dbReference type="Proteomes" id="UP000697107">
    <property type="component" value="Unassembled WGS sequence"/>
</dbReference>
<dbReference type="EMBL" id="RCML01000486">
    <property type="protein sequence ID" value="KAG2975636.1"/>
    <property type="molecule type" value="Genomic_DNA"/>
</dbReference>
<dbReference type="EMBL" id="RCMK01000556">
    <property type="protein sequence ID" value="KAG2922135.1"/>
    <property type="molecule type" value="Genomic_DNA"/>
</dbReference>
<evidence type="ECO:0000313" key="5">
    <source>
        <dbReference type="EMBL" id="KAG3217003.1"/>
    </source>
</evidence>
<evidence type="ECO:0000313" key="2">
    <source>
        <dbReference type="EMBL" id="KAG2909454.1"/>
    </source>
</evidence>
<evidence type="ECO:0000313" key="6">
    <source>
        <dbReference type="EMBL" id="KAG6948297.1"/>
    </source>
</evidence>
<dbReference type="EMBL" id="JAENGZ010001403">
    <property type="protein sequence ID" value="KAG6948297.1"/>
    <property type="molecule type" value="Genomic_DNA"/>
</dbReference>
<accession>A0A8T1TUN7</accession>
<evidence type="ECO:0000313" key="7">
    <source>
        <dbReference type="Proteomes" id="UP000688947"/>
    </source>
</evidence>
<evidence type="ECO:0000313" key="3">
    <source>
        <dbReference type="EMBL" id="KAG2922135.1"/>
    </source>
</evidence>
<dbReference type="Proteomes" id="UP000688947">
    <property type="component" value="Unassembled WGS sequence"/>
</dbReference>
<dbReference type="Proteomes" id="UP000736787">
    <property type="component" value="Unassembled WGS sequence"/>
</dbReference>
<feature type="region of interest" description="Disordered" evidence="1">
    <location>
        <begin position="159"/>
        <end position="178"/>
    </location>
</feature>
<dbReference type="AlphaFoldDB" id="A0A8T1TUN7"/>
<evidence type="ECO:0000313" key="4">
    <source>
        <dbReference type="EMBL" id="KAG2975636.1"/>
    </source>
</evidence>
<evidence type="ECO:0000256" key="1">
    <source>
        <dbReference type="SAM" id="MobiDB-lite"/>
    </source>
</evidence>
<dbReference type="OrthoDB" id="110142at2759"/>
<reference evidence="2" key="1">
    <citation type="submission" date="2018-10" db="EMBL/GenBank/DDBJ databases">
        <title>Effector identification in a new, highly contiguous assembly of the strawberry crown rot pathogen Phytophthora cactorum.</title>
        <authorList>
            <person name="Armitage A.D."/>
            <person name="Nellist C.F."/>
            <person name="Bates H."/>
            <person name="Vickerstaff R.J."/>
            <person name="Harrison R.J."/>
        </authorList>
    </citation>
    <scope>NUCLEOTIDE SEQUENCE</scope>
    <source>
        <strain evidence="2">4032</strain>
        <strain evidence="3">4040</strain>
        <strain evidence="4">P415</strain>
        <strain evidence="5">P421</strain>
    </source>
</reference>
<dbReference type="EMBL" id="RCMV01000449">
    <property type="protein sequence ID" value="KAG3217003.1"/>
    <property type="molecule type" value="Genomic_DNA"/>
</dbReference>
<dbReference type="Proteomes" id="UP000760860">
    <property type="component" value="Unassembled WGS sequence"/>
</dbReference>
<dbReference type="EMBL" id="RCMI01000467">
    <property type="protein sequence ID" value="KAG2909454.1"/>
    <property type="molecule type" value="Genomic_DNA"/>
</dbReference>
<proteinExistence type="predicted"/>